<accession>A0A1D3CTI7</accession>
<keyword evidence="16" id="KW-1185">Reference proteome</keyword>
<keyword evidence="8" id="KW-0378">Hydrolase</keyword>
<evidence type="ECO:0000256" key="12">
    <source>
        <dbReference type="ARBA" id="ARBA00023242"/>
    </source>
</evidence>
<keyword evidence="11" id="KW-0464">Manganese</keyword>
<dbReference type="InterPro" id="IPR029052">
    <property type="entry name" value="Metallo-depent_PP-like"/>
</dbReference>
<evidence type="ECO:0000313" key="16">
    <source>
        <dbReference type="Proteomes" id="UP000095192"/>
    </source>
</evidence>
<comment type="subcellular location">
    <subcellularLocation>
        <location evidence="4">Nucleus</location>
    </subcellularLocation>
</comment>
<dbReference type="Pfam" id="PF00149">
    <property type="entry name" value="Metallophos"/>
    <property type="match status" value="1"/>
</dbReference>
<protein>
    <submittedName>
        <fullName evidence="15">Ser thr phosphatase family protein</fullName>
    </submittedName>
</protein>
<evidence type="ECO:0000256" key="7">
    <source>
        <dbReference type="ARBA" id="ARBA00022723"/>
    </source>
</evidence>
<dbReference type="SUPFAM" id="SSF56300">
    <property type="entry name" value="Metallo-dependent phosphatases"/>
    <property type="match status" value="1"/>
</dbReference>
<dbReference type="PANTHER" id="PTHR12849">
    <property type="entry name" value="RNA LARIAT DEBRANCHING ENZYME"/>
    <property type="match status" value="1"/>
</dbReference>
<dbReference type="VEuPathDB" id="ToxoDB:cyc_00633"/>
<organism evidence="15 16">
    <name type="scientific">Cyclospora cayetanensis</name>
    <dbReference type="NCBI Taxonomy" id="88456"/>
    <lineage>
        <taxon>Eukaryota</taxon>
        <taxon>Sar</taxon>
        <taxon>Alveolata</taxon>
        <taxon>Apicomplexa</taxon>
        <taxon>Conoidasida</taxon>
        <taxon>Coccidia</taxon>
        <taxon>Eucoccidiorida</taxon>
        <taxon>Eimeriorina</taxon>
        <taxon>Eimeriidae</taxon>
        <taxon>Cyclospora</taxon>
    </lineage>
</organism>
<dbReference type="Proteomes" id="UP000095192">
    <property type="component" value="Unassembled WGS sequence"/>
</dbReference>
<evidence type="ECO:0000256" key="10">
    <source>
        <dbReference type="ARBA" id="ARBA00023004"/>
    </source>
</evidence>
<dbReference type="GO" id="GO:0000398">
    <property type="term" value="P:mRNA splicing, via spliceosome"/>
    <property type="evidence" value="ECO:0007669"/>
    <property type="project" value="TreeGrafter"/>
</dbReference>
<feature type="region of interest" description="Disordered" evidence="13">
    <location>
        <begin position="492"/>
        <end position="540"/>
    </location>
</feature>
<keyword evidence="6" id="KW-0507">mRNA processing</keyword>
<evidence type="ECO:0000259" key="14">
    <source>
        <dbReference type="SMART" id="SM01124"/>
    </source>
</evidence>
<evidence type="ECO:0000256" key="5">
    <source>
        <dbReference type="ARBA" id="ARBA00006045"/>
    </source>
</evidence>
<feature type="region of interest" description="Disordered" evidence="13">
    <location>
        <begin position="423"/>
        <end position="473"/>
    </location>
</feature>
<evidence type="ECO:0000256" key="1">
    <source>
        <dbReference type="ARBA" id="ARBA00001936"/>
    </source>
</evidence>
<feature type="compositionally biased region" description="Basic and acidic residues" evidence="13">
    <location>
        <begin position="425"/>
        <end position="457"/>
    </location>
</feature>
<keyword evidence="12" id="KW-0539">Nucleus</keyword>
<evidence type="ECO:0000256" key="9">
    <source>
        <dbReference type="ARBA" id="ARBA00022833"/>
    </source>
</evidence>
<dbReference type="InterPro" id="IPR007708">
    <property type="entry name" value="DBR1_C"/>
</dbReference>
<dbReference type="PANTHER" id="PTHR12849:SF0">
    <property type="entry name" value="LARIAT DEBRANCHING ENZYME"/>
    <property type="match status" value="1"/>
</dbReference>
<dbReference type="GO" id="GO:0005634">
    <property type="term" value="C:nucleus"/>
    <property type="evidence" value="ECO:0007669"/>
    <property type="project" value="UniProtKB-SubCell"/>
</dbReference>
<sequence>MLVLPNHERCLNLTTHVRDVEVDTLFFQQVIKLFETLLHILTLSSKPIRSIQYGKRTLCSVMGRVLVCVSVLRPIILRLLVISSLHLQVAVNGCCHGELNALYGMIEKLERQQDIKVDLLICCGDFQSLRSSDDLQFFCAPPKYRTLKDFHEYFSGSKRAPVLTVVVGGNHEAPNVFRELYYGGWLAPNIFYLGHSGVVKVGGLRIAGLSGIYNPHHFHLGHFEKPPYDGNSARSAYHVRQFELLKLNCVQEPVDIMLSHDWPEGIYNFGDREGLLRCKPHFREDIEKSCLGSPPSMALLKSMKPSFWFCGHLHVSFPAIVPHPDGSKTLFLAADKVLPNRRCLQVLDVHPKSTAKYLKRPLPQTNISTHLTIEYDLEWLCILRANQKNIPTSRFRCKSQADCPSSEDKDAVLKNLRHFAATRQMHSEAKARSVEDPRDIRGGEDEHADGAEQKMSDGEEVGPFPWPHWSDPPFQELEAQRKRLLQIIGHADRDVFTSQPGHPGISATETTPKTQNGPPKPDRGPLGMPLEEIPLDLDDL</sequence>
<gene>
    <name evidence="15" type="ORF">cyc_00633</name>
</gene>
<feature type="compositionally biased region" description="Polar residues" evidence="13">
    <location>
        <begin position="507"/>
        <end position="517"/>
    </location>
</feature>
<keyword evidence="10" id="KW-0408">Iron</keyword>
<dbReference type="Gene3D" id="3.60.21.10">
    <property type="match status" value="1"/>
</dbReference>
<keyword evidence="7" id="KW-0479">Metal-binding</keyword>
<evidence type="ECO:0000256" key="13">
    <source>
        <dbReference type="SAM" id="MobiDB-lite"/>
    </source>
</evidence>
<dbReference type="GO" id="GO:0008419">
    <property type="term" value="F:RNA lariat debranching enzyme activity"/>
    <property type="evidence" value="ECO:0007669"/>
    <property type="project" value="TreeGrafter"/>
</dbReference>
<evidence type="ECO:0000256" key="3">
    <source>
        <dbReference type="ARBA" id="ARBA00001954"/>
    </source>
</evidence>
<dbReference type="GO" id="GO:0046872">
    <property type="term" value="F:metal ion binding"/>
    <property type="evidence" value="ECO:0007669"/>
    <property type="project" value="UniProtKB-KW"/>
</dbReference>
<evidence type="ECO:0000256" key="2">
    <source>
        <dbReference type="ARBA" id="ARBA00001947"/>
    </source>
</evidence>
<dbReference type="Pfam" id="PF05011">
    <property type="entry name" value="DBR1"/>
    <property type="match status" value="1"/>
</dbReference>
<dbReference type="AlphaFoldDB" id="A0A1D3CTI7"/>
<evidence type="ECO:0000256" key="6">
    <source>
        <dbReference type="ARBA" id="ARBA00022664"/>
    </source>
</evidence>
<dbReference type="EMBL" id="JROU02002018">
    <property type="protein sequence ID" value="OEH74520.1"/>
    <property type="molecule type" value="Genomic_DNA"/>
</dbReference>
<comment type="cofactor">
    <cofactor evidence="2">
        <name>Zn(2+)</name>
        <dbReference type="ChEBI" id="CHEBI:29105"/>
    </cofactor>
</comment>
<evidence type="ECO:0000256" key="4">
    <source>
        <dbReference type="ARBA" id="ARBA00004123"/>
    </source>
</evidence>
<comment type="similarity">
    <text evidence="5">Belongs to the lariat debranching enzyme family.</text>
</comment>
<proteinExistence type="inferred from homology"/>
<evidence type="ECO:0000313" key="15">
    <source>
        <dbReference type="EMBL" id="OEH74520.1"/>
    </source>
</evidence>
<comment type="cofactor">
    <cofactor evidence="3">
        <name>Fe(2+)</name>
        <dbReference type="ChEBI" id="CHEBI:29033"/>
    </cofactor>
</comment>
<feature type="domain" description="Lariat debranching enzyme C-terminal" evidence="14">
    <location>
        <begin position="321"/>
        <end position="494"/>
    </location>
</feature>
<dbReference type="CDD" id="cd00844">
    <property type="entry name" value="MPP_Dbr1_N"/>
    <property type="match status" value="1"/>
</dbReference>
<reference evidence="15 16" key="1">
    <citation type="journal article" date="2016" name="BMC Genomics">
        <title>Comparative genomics reveals Cyclospora cayetanensis possesses coccidia-like metabolism and invasion components but unique surface antigens.</title>
        <authorList>
            <person name="Liu S."/>
            <person name="Wang L."/>
            <person name="Zheng H."/>
            <person name="Xu Z."/>
            <person name="Roellig D.M."/>
            <person name="Li N."/>
            <person name="Frace M.A."/>
            <person name="Tang K."/>
            <person name="Arrowood M.J."/>
            <person name="Moss D.M."/>
            <person name="Zhang L."/>
            <person name="Feng Y."/>
            <person name="Xiao L."/>
        </authorList>
    </citation>
    <scope>NUCLEOTIDE SEQUENCE [LARGE SCALE GENOMIC DNA]</scope>
    <source>
        <strain evidence="15 16">CHN_HEN01</strain>
    </source>
</reference>
<dbReference type="InParanoid" id="A0A1D3CTI7"/>
<dbReference type="InterPro" id="IPR004843">
    <property type="entry name" value="Calcineurin-like_PHP"/>
</dbReference>
<dbReference type="SMART" id="SM01124">
    <property type="entry name" value="DBR1"/>
    <property type="match status" value="1"/>
</dbReference>
<comment type="cofactor">
    <cofactor evidence="1">
        <name>Mn(2+)</name>
        <dbReference type="ChEBI" id="CHEBI:29035"/>
    </cofactor>
</comment>
<dbReference type="FunFam" id="3.60.21.10:FF:000035">
    <property type="entry name" value="Lariat debranching enzyme"/>
    <property type="match status" value="1"/>
</dbReference>
<keyword evidence="9" id="KW-0862">Zinc</keyword>
<dbReference type="VEuPathDB" id="ToxoDB:LOC34617772"/>
<name>A0A1D3CTI7_9EIME</name>
<comment type="caution">
    <text evidence="15">The sequence shown here is derived from an EMBL/GenBank/DDBJ whole genome shotgun (WGS) entry which is preliminary data.</text>
</comment>
<dbReference type="InterPro" id="IPR041816">
    <property type="entry name" value="Dbr1_N"/>
</dbReference>
<evidence type="ECO:0000256" key="8">
    <source>
        <dbReference type="ARBA" id="ARBA00022801"/>
    </source>
</evidence>
<evidence type="ECO:0000256" key="11">
    <source>
        <dbReference type="ARBA" id="ARBA00023211"/>
    </source>
</evidence>